<proteinExistence type="predicted"/>
<name>A0A3M7QG32_BRAPC</name>
<sequence>MIDSSLNEMHVCAFLDEKFSHQTSKFSKASKCNIKLNCFKVELNSKKYSCNFEIYFIYPTSNYKI</sequence>
<comment type="caution">
    <text evidence="1">The sequence shown here is derived from an EMBL/GenBank/DDBJ whole genome shotgun (WGS) entry which is preliminary data.</text>
</comment>
<evidence type="ECO:0000313" key="1">
    <source>
        <dbReference type="EMBL" id="RNA10330.1"/>
    </source>
</evidence>
<dbReference type="Proteomes" id="UP000276133">
    <property type="component" value="Unassembled WGS sequence"/>
</dbReference>
<dbReference type="EMBL" id="REGN01006235">
    <property type="protein sequence ID" value="RNA10330.1"/>
    <property type="molecule type" value="Genomic_DNA"/>
</dbReference>
<organism evidence="1 2">
    <name type="scientific">Brachionus plicatilis</name>
    <name type="common">Marine rotifer</name>
    <name type="synonym">Brachionus muelleri</name>
    <dbReference type="NCBI Taxonomy" id="10195"/>
    <lineage>
        <taxon>Eukaryota</taxon>
        <taxon>Metazoa</taxon>
        <taxon>Spiralia</taxon>
        <taxon>Gnathifera</taxon>
        <taxon>Rotifera</taxon>
        <taxon>Eurotatoria</taxon>
        <taxon>Monogononta</taxon>
        <taxon>Pseudotrocha</taxon>
        <taxon>Ploima</taxon>
        <taxon>Brachionidae</taxon>
        <taxon>Brachionus</taxon>
    </lineage>
</organism>
<protein>
    <submittedName>
        <fullName evidence="1">Uncharacterized protein</fullName>
    </submittedName>
</protein>
<dbReference type="AlphaFoldDB" id="A0A3M7QG32"/>
<accession>A0A3M7QG32</accession>
<evidence type="ECO:0000313" key="2">
    <source>
        <dbReference type="Proteomes" id="UP000276133"/>
    </source>
</evidence>
<reference evidence="1 2" key="1">
    <citation type="journal article" date="2018" name="Sci. Rep.">
        <title>Genomic signatures of local adaptation to the degree of environmental predictability in rotifers.</title>
        <authorList>
            <person name="Franch-Gras L."/>
            <person name="Hahn C."/>
            <person name="Garcia-Roger E.M."/>
            <person name="Carmona M.J."/>
            <person name="Serra M."/>
            <person name="Gomez A."/>
        </authorList>
    </citation>
    <scope>NUCLEOTIDE SEQUENCE [LARGE SCALE GENOMIC DNA]</scope>
    <source>
        <strain evidence="1">HYR1</strain>
    </source>
</reference>
<keyword evidence="2" id="KW-1185">Reference proteome</keyword>
<gene>
    <name evidence="1" type="ORF">BpHYR1_005250</name>
</gene>